<dbReference type="OrthoDB" id="5576344at2759"/>
<keyword evidence="2" id="KW-1185">Reference proteome</keyword>
<gene>
    <name evidence="1" type="ORF">H4R18_003913</name>
</gene>
<organism evidence="1 2">
    <name type="scientific">Coemansia javaensis</name>
    <dbReference type="NCBI Taxonomy" id="2761396"/>
    <lineage>
        <taxon>Eukaryota</taxon>
        <taxon>Fungi</taxon>
        <taxon>Fungi incertae sedis</taxon>
        <taxon>Zoopagomycota</taxon>
        <taxon>Kickxellomycotina</taxon>
        <taxon>Kickxellomycetes</taxon>
        <taxon>Kickxellales</taxon>
        <taxon>Kickxellaceae</taxon>
        <taxon>Coemansia</taxon>
    </lineage>
</organism>
<sequence>MGGETEALGLVDASAEVVRTVTGDVGQRAQEMGRGLAAALEGLEHSTAGRMARISGSLAQLRDELEAARGALGDSGAALGGCLGGARAAHGELRAAAAAAQDALAETARQQQAADTLRAARVREMLRRNDEFELRLQADHAEFVRMHARRLARALQ</sequence>
<dbReference type="AlphaFoldDB" id="A0A9W8HDU1"/>
<protein>
    <submittedName>
        <fullName evidence="1">Uncharacterized protein</fullName>
    </submittedName>
</protein>
<comment type="caution">
    <text evidence="1">The sequence shown here is derived from an EMBL/GenBank/DDBJ whole genome shotgun (WGS) entry which is preliminary data.</text>
</comment>
<proteinExistence type="predicted"/>
<evidence type="ECO:0000313" key="1">
    <source>
        <dbReference type="EMBL" id="KAJ2779605.1"/>
    </source>
</evidence>
<dbReference type="EMBL" id="JANBUL010000170">
    <property type="protein sequence ID" value="KAJ2779605.1"/>
    <property type="molecule type" value="Genomic_DNA"/>
</dbReference>
<reference evidence="1" key="1">
    <citation type="submission" date="2022-07" db="EMBL/GenBank/DDBJ databases">
        <title>Phylogenomic reconstructions and comparative analyses of Kickxellomycotina fungi.</title>
        <authorList>
            <person name="Reynolds N.K."/>
            <person name="Stajich J.E."/>
            <person name="Barry K."/>
            <person name="Grigoriev I.V."/>
            <person name="Crous P."/>
            <person name="Smith M.E."/>
        </authorList>
    </citation>
    <scope>NUCLEOTIDE SEQUENCE</scope>
    <source>
        <strain evidence="1">NBRC 105414</strain>
    </source>
</reference>
<accession>A0A9W8HDU1</accession>
<name>A0A9W8HDU1_9FUNG</name>
<evidence type="ECO:0000313" key="2">
    <source>
        <dbReference type="Proteomes" id="UP001140217"/>
    </source>
</evidence>
<dbReference type="Proteomes" id="UP001140217">
    <property type="component" value="Unassembled WGS sequence"/>
</dbReference>